<evidence type="ECO:0008006" key="17">
    <source>
        <dbReference type="Google" id="ProtNLM"/>
    </source>
</evidence>
<dbReference type="GO" id="GO:0005739">
    <property type="term" value="C:mitochondrion"/>
    <property type="evidence" value="ECO:0007669"/>
    <property type="project" value="InterPro"/>
</dbReference>
<dbReference type="PROSITE" id="PS00022">
    <property type="entry name" value="EGF_1"/>
    <property type="match status" value="1"/>
</dbReference>
<evidence type="ECO:0000256" key="10">
    <source>
        <dbReference type="PROSITE-ProRule" id="PRU00076"/>
    </source>
</evidence>
<feature type="domain" description="SAM-dependent MTase TRM10-type" evidence="14">
    <location>
        <begin position="838"/>
        <end position="1031"/>
    </location>
</feature>
<keyword evidence="3" id="KW-1003">Cell membrane</keyword>
<evidence type="ECO:0000256" key="9">
    <source>
        <dbReference type="ARBA" id="ARBA00023136"/>
    </source>
</evidence>
<evidence type="ECO:0000256" key="6">
    <source>
        <dbReference type="ARBA" id="ARBA00022691"/>
    </source>
</evidence>
<evidence type="ECO:0000256" key="4">
    <source>
        <dbReference type="ARBA" id="ARBA00022603"/>
    </source>
</evidence>
<dbReference type="GO" id="GO:0005886">
    <property type="term" value="C:plasma membrane"/>
    <property type="evidence" value="ECO:0007669"/>
    <property type="project" value="UniProtKB-SubCell"/>
</dbReference>
<dbReference type="GO" id="GO:0032259">
    <property type="term" value="P:methylation"/>
    <property type="evidence" value="ECO:0007669"/>
    <property type="project" value="UniProtKB-KW"/>
</dbReference>
<feature type="transmembrane region" description="Helical" evidence="11">
    <location>
        <begin position="630"/>
        <end position="652"/>
    </location>
</feature>
<dbReference type="PANTHER" id="PTHR14319">
    <property type="entry name" value="FIVE-SPAN TRANSMEMBRANE PROTEIN M83"/>
    <property type="match status" value="1"/>
</dbReference>
<reference evidence="15" key="1">
    <citation type="submission" date="2020-11" db="EMBL/GenBank/DDBJ databases">
        <authorList>
            <person name="Tran Van P."/>
        </authorList>
    </citation>
    <scope>NUCLEOTIDE SEQUENCE</scope>
</reference>
<evidence type="ECO:0000256" key="12">
    <source>
        <dbReference type="SAM" id="SignalP"/>
    </source>
</evidence>
<protein>
    <recommendedName>
        <fullName evidence="17">tRNA methyltransferase 10 homolog C</fullName>
    </recommendedName>
</protein>
<dbReference type="PROSITE" id="PS01186">
    <property type="entry name" value="EGF_2"/>
    <property type="match status" value="1"/>
</dbReference>
<keyword evidence="10" id="KW-1015">Disulfide bond</keyword>
<dbReference type="OrthoDB" id="69646at2759"/>
<feature type="disulfide bond" evidence="10">
    <location>
        <begin position="464"/>
        <end position="473"/>
    </location>
</feature>
<keyword evidence="6" id="KW-0949">S-adenosyl-L-methionine</keyword>
<evidence type="ECO:0000256" key="11">
    <source>
        <dbReference type="SAM" id="Phobius"/>
    </source>
</evidence>
<accession>A0A7R8X6Z0</accession>
<comment type="similarity">
    <text evidence="2">Belongs to the TMEM8 family.</text>
</comment>
<dbReference type="Pfam" id="PF12036">
    <property type="entry name" value="DUF3522"/>
    <property type="match status" value="1"/>
</dbReference>
<dbReference type="AlphaFoldDB" id="A0A7R8X6Z0"/>
<evidence type="ECO:0000256" key="7">
    <source>
        <dbReference type="ARBA" id="ARBA00022692"/>
    </source>
</evidence>
<proteinExistence type="inferred from homology"/>
<evidence type="ECO:0000259" key="13">
    <source>
        <dbReference type="PROSITE" id="PS50026"/>
    </source>
</evidence>
<organism evidence="15">
    <name type="scientific">Darwinula stevensoni</name>
    <dbReference type="NCBI Taxonomy" id="69355"/>
    <lineage>
        <taxon>Eukaryota</taxon>
        <taxon>Metazoa</taxon>
        <taxon>Ecdysozoa</taxon>
        <taxon>Arthropoda</taxon>
        <taxon>Crustacea</taxon>
        <taxon>Oligostraca</taxon>
        <taxon>Ostracoda</taxon>
        <taxon>Podocopa</taxon>
        <taxon>Podocopida</taxon>
        <taxon>Darwinulocopina</taxon>
        <taxon>Darwinuloidea</taxon>
        <taxon>Darwinulidae</taxon>
        <taxon>Darwinula</taxon>
    </lineage>
</organism>
<feature type="signal peptide" evidence="12">
    <location>
        <begin position="1"/>
        <end position="22"/>
    </location>
</feature>
<keyword evidence="9 11" id="KW-0472">Membrane</keyword>
<dbReference type="GO" id="GO:0008033">
    <property type="term" value="P:tRNA processing"/>
    <property type="evidence" value="ECO:0007669"/>
    <property type="project" value="InterPro"/>
</dbReference>
<evidence type="ECO:0000256" key="1">
    <source>
        <dbReference type="ARBA" id="ARBA00004651"/>
    </source>
</evidence>
<name>A0A7R8X6Z0_9CRUS</name>
<dbReference type="InterPro" id="IPR038459">
    <property type="entry name" value="MT_TRM10-typ_sf"/>
</dbReference>
<keyword evidence="4" id="KW-0489">Methyltransferase</keyword>
<feature type="transmembrane region" description="Helical" evidence="11">
    <location>
        <begin position="595"/>
        <end position="618"/>
    </location>
</feature>
<comment type="caution">
    <text evidence="10">Lacks conserved residue(s) required for the propagation of feature annotation.</text>
</comment>
<keyword evidence="16" id="KW-1185">Reference proteome</keyword>
<dbReference type="GO" id="GO:0008168">
    <property type="term" value="F:methyltransferase activity"/>
    <property type="evidence" value="ECO:0007669"/>
    <property type="project" value="UniProtKB-KW"/>
</dbReference>
<evidence type="ECO:0000256" key="5">
    <source>
        <dbReference type="ARBA" id="ARBA00022679"/>
    </source>
</evidence>
<evidence type="ECO:0000256" key="2">
    <source>
        <dbReference type="ARBA" id="ARBA00005542"/>
    </source>
</evidence>
<keyword evidence="5" id="KW-0808">Transferase</keyword>
<gene>
    <name evidence="15" type="ORF">DSTB1V02_LOCUS3975</name>
</gene>
<evidence type="ECO:0000259" key="14">
    <source>
        <dbReference type="PROSITE" id="PS51675"/>
    </source>
</evidence>
<keyword evidence="7 11" id="KW-0812">Transmembrane</keyword>
<comment type="subcellular location">
    <subcellularLocation>
        <location evidence="1">Cell membrane</location>
        <topology evidence="1">Multi-pass membrane protein</topology>
    </subcellularLocation>
</comment>
<evidence type="ECO:0000256" key="3">
    <source>
        <dbReference type="ARBA" id="ARBA00022475"/>
    </source>
</evidence>
<feature type="domain" description="EGF-like" evidence="13">
    <location>
        <begin position="434"/>
        <end position="474"/>
    </location>
</feature>
<dbReference type="Gene3D" id="3.40.1280.30">
    <property type="match status" value="1"/>
</dbReference>
<dbReference type="InterPro" id="IPR028564">
    <property type="entry name" value="MT_TRM10-typ"/>
</dbReference>
<keyword evidence="10" id="KW-0245">EGF-like domain</keyword>
<keyword evidence="12" id="KW-0732">Signal</keyword>
<evidence type="ECO:0000256" key="8">
    <source>
        <dbReference type="ARBA" id="ARBA00022989"/>
    </source>
</evidence>
<dbReference type="EMBL" id="CAJPEV010000555">
    <property type="protein sequence ID" value="CAG0886422.1"/>
    <property type="molecule type" value="Genomic_DNA"/>
</dbReference>
<dbReference type="PROSITE" id="PS50026">
    <property type="entry name" value="EGF_3"/>
    <property type="match status" value="1"/>
</dbReference>
<sequence>MITVSQFMLIIWGFFLFCSSEASDPHLAVIAGDLGNATDWIQQEKAYGTPMHVKNSYESANILHMHVPQQTKIAYWKVRVNESHTICPARNVSLLLQHGSYPVTSIDGGKFPENFYFPLVTTYTLQSLSDSSLHWVNVTNPIPGHWYILAYLNSEDDRITQKDLAVKCLATVYIEGEYHVTNDVIIILPQVHDYQDIKLYQSVTGSQLYKFYVPSDTWRVRVNITKCLRVVHPDSDTSAEDMRGCSLLLSVSPAAFPNILRNNTMWKNCSEEAGDEGSCTLDFTPKEDAWHYLSVSAYGSTVSFALSVGYHSCSYEALEQQYMVMTELLPSHICASLLKSQNVNLDARTQGRKVIGCLSQMVWSDYNTLLGSTACGSGFIQVNNTNPSEYLHVPYPLPGLWYLSLFALCYPFNISSSSEPCEDDKSFKVLVSLINAPCVLGSCGQHGKCYTYFSGMHLFSSCRCFLGYTGWDCSDDSKAMQDYELLLSTLLLTLSNIMFIPALLVSLYRHLYPEALVYFFTMFFSTFYHACDQSSTYYFCLMKYDVLQFCDFYSGLLALWVTVIAMADLPFTLYSSLHLLGAIGLALGVQYDRQGLWVFLIPFLSAFFILTVSWVAHCRSKRSCFPKKPYWYSGLLPGILFFAVGLTMYAFLQTNDNYKFVHSAWHMCIALAICFLVPRSKGFIIDEGTNQSESKQMYEEQAVGAMSPPAQLRLFPALTLRGFGSTENEERLQKIIHMEFSLWQETGEKVPQSLTPEQWKNLYNLPSRAGRKKYLLYLFKVEKAKEKQVIKKEEAAQLREVYLAQRREERAKNPHIIYGLAKNTILLKVYDKTMDMFHNYKVFNAMLWGQSIVFDLSYDSYMNQRECLNCADQIQMALAANRRHADPFHVQLCHVDAQSPTYRALEKFIPTIREPTYPLSIHEHSYLNLYPKDKLVYLTPHCREEIKEVDDDVTYIIGAIVDKSGGDPISLAKAKRLGIRMQKLPLDTYLNWGMGHKTLTLNQVMEILLDAKHYKDWKYALRHVPKRKLIKFQNLQPKYPVPAVLQKGTLKAEAINEKVWQGRVQRFDRQS</sequence>
<dbReference type="InterPro" id="IPR000742">
    <property type="entry name" value="EGF"/>
</dbReference>
<dbReference type="PROSITE" id="PS51675">
    <property type="entry name" value="SAM_MT_TRM10"/>
    <property type="match status" value="1"/>
</dbReference>
<dbReference type="Proteomes" id="UP000677054">
    <property type="component" value="Unassembled WGS sequence"/>
</dbReference>
<keyword evidence="8 11" id="KW-1133">Transmembrane helix</keyword>
<dbReference type="PANTHER" id="PTHR14319:SF3">
    <property type="entry name" value="TRANSMEMBRANE PROTEIN-LIKE PROTEIN"/>
    <property type="match status" value="1"/>
</dbReference>
<evidence type="ECO:0000313" key="15">
    <source>
        <dbReference type="EMBL" id="CAD7244071.1"/>
    </source>
</evidence>
<dbReference type="InterPro" id="IPR025812">
    <property type="entry name" value="Trm10_C_MTase_dom"/>
</dbReference>
<dbReference type="EMBL" id="LR900072">
    <property type="protein sequence ID" value="CAD7244071.1"/>
    <property type="molecule type" value="Genomic_DNA"/>
</dbReference>
<evidence type="ECO:0000313" key="16">
    <source>
        <dbReference type="Proteomes" id="UP000677054"/>
    </source>
</evidence>
<feature type="chain" id="PRO_5036209047" description="tRNA methyltransferase 10 homolog C" evidence="12">
    <location>
        <begin position="23"/>
        <end position="1071"/>
    </location>
</feature>
<feature type="transmembrane region" description="Helical" evidence="11">
    <location>
        <begin position="552"/>
        <end position="575"/>
    </location>
</feature>
<feature type="transmembrane region" description="Helical" evidence="11">
    <location>
        <begin position="483"/>
        <end position="505"/>
    </location>
</feature>
<dbReference type="InterPro" id="IPR021910">
    <property type="entry name" value="NGX6/PGAP6/MYMK"/>
</dbReference>
<dbReference type="CDD" id="cd18102">
    <property type="entry name" value="Trm10_MRRP1"/>
    <property type="match status" value="1"/>
</dbReference>